<geneLocation type="plasmid" evidence="1">
    <name>pVPS91</name>
</geneLocation>
<evidence type="ECO:0000313" key="1">
    <source>
        <dbReference type="EMBL" id="APU91745.1"/>
    </source>
</evidence>
<organism evidence="1">
    <name type="scientific">Vibrio parahaemolyticus</name>
    <dbReference type="NCBI Taxonomy" id="670"/>
    <lineage>
        <taxon>Bacteria</taxon>
        <taxon>Pseudomonadati</taxon>
        <taxon>Pseudomonadota</taxon>
        <taxon>Gammaproteobacteria</taxon>
        <taxon>Vibrionales</taxon>
        <taxon>Vibrionaceae</taxon>
        <taxon>Vibrio</taxon>
    </lineage>
</organism>
<dbReference type="AlphaFoldDB" id="A0A1P8DRJ7"/>
<dbReference type="EMBL" id="KX957972">
    <property type="protein sequence ID" value="APU91745.1"/>
    <property type="molecule type" value="Genomic_DNA"/>
</dbReference>
<protein>
    <submittedName>
        <fullName evidence="1">Uncharacterized protein</fullName>
    </submittedName>
</protein>
<proteinExistence type="predicted"/>
<reference evidence="1" key="1">
    <citation type="submission" date="2016-10" db="EMBL/GenBank/DDBJ databases">
        <title>Evolution and Comparative Genomics of Conjugative MDR Plasmids in Vibrio species.</title>
        <authorList>
            <person name="Li R."/>
            <person name="Ye L."/>
            <person name="Wong M.Ho.Yin."/>
            <person name="Zheng Z."/>
            <person name="Chan E.Wai.Chi."/>
            <person name="Chen S."/>
        </authorList>
    </citation>
    <scope>NUCLEOTIDE SEQUENCE</scope>
    <source>
        <plasmid evidence="1">pVPS91</plasmid>
    </source>
</reference>
<accession>A0A1P8DRJ7</accession>
<name>A0A1P8DRJ7_VIBPH</name>
<sequence>MTAPDSSISQYLGITDEEWDELSVELNANDGSSGDMTYCYWFEVPESISEAIQNKTGWEVGQIIDDIPVWVVENNFR</sequence>
<keyword evidence="1" id="KW-0614">Plasmid</keyword>